<evidence type="ECO:0000256" key="2">
    <source>
        <dbReference type="ARBA" id="ARBA00011322"/>
    </source>
</evidence>
<dbReference type="InterPro" id="IPR038729">
    <property type="entry name" value="Rad50/SbcC_AAA"/>
</dbReference>
<dbReference type="Pfam" id="PF13476">
    <property type="entry name" value="AAA_23"/>
    <property type="match status" value="1"/>
</dbReference>
<feature type="region of interest" description="Disordered" evidence="5">
    <location>
        <begin position="476"/>
        <end position="496"/>
    </location>
</feature>
<dbReference type="PANTHER" id="PTHR32114">
    <property type="entry name" value="ABC TRANSPORTER ABCH.3"/>
    <property type="match status" value="1"/>
</dbReference>
<dbReference type="KEGG" id="mlv:CVS47_02641"/>
<evidence type="ECO:0000313" key="8">
    <source>
        <dbReference type="Proteomes" id="UP000276888"/>
    </source>
</evidence>
<dbReference type="InterPro" id="IPR027417">
    <property type="entry name" value="P-loop_NTPase"/>
</dbReference>
<evidence type="ECO:0000259" key="6">
    <source>
        <dbReference type="Pfam" id="PF13476"/>
    </source>
</evidence>
<keyword evidence="8" id="KW-1185">Reference proteome</keyword>
<dbReference type="EMBL" id="CP031423">
    <property type="protein sequence ID" value="AZS37991.1"/>
    <property type="molecule type" value="Genomic_DNA"/>
</dbReference>
<gene>
    <name evidence="7" type="primary">sbcC</name>
    <name evidence="7" type="ORF">CVS47_02641</name>
</gene>
<dbReference type="GO" id="GO:0006302">
    <property type="term" value="P:double-strand break repair"/>
    <property type="evidence" value="ECO:0007669"/>
    <property type="project" value="InterPro"/>
</dbReference>
<feature type="compositionally biased region" description="Basic and acidic residues" evidence="5">
    <location>
        <begin position="478"/>
        <end position="488"/>
    </location>
</feature>
<dbReference type="Pfam" id="PF13558">
    <property type="entry name" value="SbcC_Walker_B"/>
    <property type="match status" value="1"/>
</dbReference>
<sequence>MRLHRLEIEGFGPFRAPQTVDFDALARDGIFLIGGRTGAGKSSILDAVCFALYGGVPRYEDGEKRIRSDHATLTEPTRVRLEFSSGGRRWRVERVPTYERLKRNGRGTTLTAAEARLEEEVDGEWVGRASRPVDVGHELGPVLGLTQHQFLQVILLAQGRFARFLLARNDERQTLLRTLFDSKRFGGYEETLERRRKETLERLTLDTRTLLVQLDNAEAQSRAAVPAAEPGGETSEGPVYAGAAQTVAEDVAELPLEERLRRVRQARLRAAHAREVTGAEEVAARAAQSAAEAVHADRVEQRAAQIRRDDARVTLATLESRFEAVGDARETLARAGDAEPLRALMTAADRAHVALTGDEVAHAAALAAWVGAGEESVERAELEQRTDALLADVGAIGVALETERSLPSLREERATTAALLAAAAAETEALTARRADLPVLLSESAAALALAEGRAARLPDAQDRVKTARAVVGAAEEAETRRDRRDEAEAAAGATGRALTRASAALDDLRDRRFRDHAGELAESLVEGDPCPVCGSCEHPQPTARTGDPVTDDDITAAETAKAAAATADQAATAALQSARDDLAAALQRAGGRTPAEARAEADAAEADLAAAETAVAEAATLAAQRAERETEFADVGAAVDALEKARAAASGELVAVDRAIAQAEALVLGARAGHESVQARLSSAEELIRKARALLGAIDAVARRRAAVATADAELVAALEVSPFEGRDAAAAALLDAAARERLTREVRLFDDEIAGLRATLMDLELRMLPAEPVDVETAAALLRDASEQRDEAVRRCVRAAEAAERLNEAVTAAEIAHEAIAEVAAEAEVIERLAHAVAGRAPNTLKMNLETFVLAAELEEIVAAANVRLDGMTQGRYRLQHTDARAARGAASGLGIEVFDAFTGQARPVSSLSGGETFLASLALALGLAEVVTARAGGITLDTLFIDEGFGSLDGDTLDVAMQTLDELRQGGRVVGVISHVEAMKDQLPAQLTVRTTPHGDSVIEQEVPASV</sequence>
<dbReference type="Gene3D" id="3.40.50.300">
    <property type="entry name" value="P-loop containing nucleotide triphosphate hydrolases"/>
    <property type="match status" value="2"/>
</dbReference>
<proteinExistence type="inferred from homology"/>
<dbReference type="SUPFAM" id="SSF52540">
    <property type="entry name" value="P-loop containing nucleoside triphosphate hydrolases"/>
    <property type="match status" value="1"/>
</dbReference>
<evidence type="ECO:0000313" key="7">
    <source>
        <dbReference type="EMBL" id="AZS37991.1"/>
    </source>
</evidence>
<feature type="coiled-coil region" evidence="4">
    <location>
        <begin position="741"/>
        <end position="811"/>
    </location>
</feature>
<dbReference type="RefSeq" id="WP_127096478.1">
    <property type="nucleotide sequence ID" value="NZ_CP031423.1"/>
</dbReference>
<dbReference type="OrthoDB" id="9795626at2"/>
<evidence type="ECO:0000256" key="5">
    <source>
        <dbReference type="SAM" id="MobiDB-lite"/>
    </source>
</evidence>
<dbReference type="AlphaFoldDB" id="A0A3S9WD61"/>
<comment type="similarity">
    <text evidence="1">Belongs to the SMC family. SbcC subfamily.</text>
</comment>
<reference evidence="7 8" key="1">
    <citation type="submission" date="2018-08" db="EMBL/GenBank/DDBJ databases">
        <title>Microbacterium lemovicicum sp. nov., a bacterium isolated from a natural uranium-rich soil.</title>
        <authorList>
            <person name="ORTET P."/>
        </authorList>
    </citation>
    <scope>NUCLEOTIDE SEQUENCE [LARGE SCALE GENOMIC DNA]</scope>
    <source>
        <strain evidence="7 8">Viu22</strain>
    </source>
</reference>
<name>A0A3S9WD61_9MICO</name>
<comment type="subunit">
    <text evidence="2">Heterodimer of SbcC and SbcD.</text>
</comment>
<accession>A0A3S9WD61</accession>
<keyword evidence="4" id="KW-0175">Coiled coil</keyword>
<evidence type="ECO:0000256" key="1">
    <source>
        <dbReference type="ARBA" id="ARBA00006930"/>
    </source>
</evidence>
<evidence type="ECO:0000256" key="3">
    <source>
        <dbReference type="ARBA" id="ARBA00013368"/>
    </source>
</evidence>
<protein>
    <recommendedName>
        <fullName evidence="3">Nuclease SbcCD subunit C</fullName>
    </recommendedName>
</protein>
<dbReference type="Proteomes" id="UP000276888">
    <property type="component" value="Chromosome"/>
</dbReference>
<evidence type="ECO:0000256" key="4">
    <source>
        <dbReference type="SAM" id="Coils"/>
    </source>
</evidence>
<feature type="domain" description="Rad50/SbcC-type AAA" evidence="6">
    <location>
        <begin position="5"/>
        <end position="183"/>
    </location>
</feature>
<dbReference type="GO" id="GO:0016887">
    <property type="term" value="F:ATP hydrolysis activity"/>
    <property type="evidence" value="ECO:0007669"/>
    <property type="project" value="InterPro"/>
</dbReference>
<dbReference type="PANTHER" id="PTHR32114:SF2">
    <property type="entry name" value="ABC TRANSPORTER ABCH.3"/>
    <property type="match status" value="1"/>
</dbReference>
<organism evidence="7 8">
    <name type="scientific">Microbacterium lemovicicum</name>
    <dbReference type="NCBI Taxonomy" id="1072463"/>
    <lineage>
        <taxon>Bacteria</taxon>
        <taxon>Bacillati</taxon>
        <taxon>Actinomycetota</taxon>
        <taxon>Actinomycetes</taxon>
        <taxon>Micrococcales</taxon>
        <taxon>Microbacteriaceae</taxon>
        <taxon>Microbacterium</taxon>
    </lineage>
</organism>